<sequence>MIKCKLIDANAGKRYLRRNEKGRFEGNVAVGGLVSADCHEEAKDKARACDQPTAAPGFDWP</sequence>
<protein>
    <submittedName>
        <fullName evidence="1">Uncharacterized protein</fullName>
    </submittedName>
</protein>
<evidence type="ECO:0000313" key="1">
    <source>
        <dbReference type="EMBL" id="APO78207.1"/>
    </source>
</evidence>
<accession>A0A1L5PDA1</accession>
<dbReference type="Proteomes" id="UP000185109">
    <property type="component" value="Plasmid pRsp8C3c"/>
</dbReference>
<geneLocation type="plasmid" evidence="2">
    <name>prsp8c3c</name>
</geneLocation>
<keyword evidence="1" id="KW-0614">Plasmid</keyword>
<dbReference type="EMBL" id="CP017244">
    <property type="protein sequence ID" value="APO78207.1"/>
    <property type="molecule type" value="Genomic_DNA"/>
</dbReference>
<organism evidence="1 2">
    <name type="scientific">Rhizobium etli 8C-3</name>
    <dbReference type="NCBI Taxonomy" id="538025"/>
    <lineage>
        <taxon>Bacteria</taxon>
        <taxon>Pseudomonadati</taxon>
        <taxon>Pseudomonadota</taxon>
        <taxon>Alphaproteobacteria</taxon>
        <taxon>Hyphomicrobiales</taxon>
        <taxon>Rhizobiaceae</taxon>
        <taxon>Rhizobium/Agrobacterium group</taxon>
        <taxon>Rhizobium</taxon>
    </lineage>
</organism>
<gene>
    <name evidence="1" type="ORF">AM571_PC00469</name>
</gene>
<evidence type="ECO:0000313" key="2">
    <source>
        <dbReference type="Proteomes" id="UP000185109"/>
    </source>
</evidence>
<dbReference type="RefSeq" id="WP_074064114.1">
    <property type="nucleotide sequence ID" value="NZ_CP017244.1"/>
</dbReference>
<proteinExistence type="predicted"/>
<name>A0A1L5PDA1_RHIET</name>
<dbReference type="AlphaFoldDB" id="A0A1L5PDA1"/>
<reference evidence="1 2" key="1">
    <citation type="submission" date="2016-09" db="EMBL/GenBank/DDBJ databases">
        <title>The complete genome sequences of Rhizobium gallicum, symbiovars gallicum and phaseoli, symbionts associated to common bean (Phaseolus vulgaris).</title>
        <authorList>
            <person name="Bustos P."/>
            <person name="Santamaria R.I."/>
            <person name="Perez-Carrascal O.M."/>
            <person name="Juarez S."/>
            <person name="Lozano L."/>
            <person name="Martinez-Flores I."/>
            <person name="Martinez-Romero E."/>
            <person name="Cevallos M."/>
            <person name="Romero D."/>
            <person name="Davila G."/>
            <person name="Gonzalez V."/>
        </authorList>
    </citation>
    <scope>NUCLEOTIDE SEQUENCE [LARGE SCALE GENOMIC DNA]</scope>
    <source>
        <strain evidence="1 2">8C-3</strain>
        <plasmid evidence="2">Plasmid prsp8c3c</plasmid>
    </source>
</reference>